<evidence type="ECO:0000313" key="1">
    <source>
        <dbReference type="EMBL" id="KAG7433226.1"/>
    </source>
</evidence>
<dbReference type="Proteomes" id="UP000693942">
    <property type="component" value="Unassembled WGS sequence"/>
</dbReference>
<evidence type="ECO:0000313" key="2">
    <source>
        <dbReference type="Proteomes" id="UP000693942"/>
    </source>
</evidence>
<organism evidence="1 2">
    <name type="scientific">Fusarium oxysporum f. sp. raphani</name>
    <dbReference type="NCBI Taxonomy" id="96318"/>
    <lineage>
        <taxon>Eukaryota</taxon>
        <taxon>Fungi</taxon>
        <taxon>Dikarya</taxon>
        <taxon>Ascomycota</taxon>
        <taxon>Pezizomycotina</taxon>
        <taxon>Sordariomycetes</taxon>
        <taxon>Hypocreomycetidae</taxon>
        <taxon>Hypocreales</taxon>
        <taxon>Nectriaceae</taxon>
        <taxon>Fusarium</taxon>
        <taxon>Fusarium oxysporum species complex</taxon>
    </lineage>
</organism>
<dbReference type="EMBL" id="JAELUR010000004">
    <property type="protein sequence ID" value="KAG7433226.1"/>
    <property type="molecule type" value="Genomic_DNA"/>
</dbReference>
<name>A0A8J5Q2B6_FUSOX</name>
<dbReference type="AlphaFoldDB" id="A0A8J5Q2B6"/>
<reference evidence="1" key="1">
    <citation type="submission" date="2021-04" db="EMBL/GenBank/DDBJ databases">
        <title>First draft genome resource for Brassicaceae pathogens Fusarium oxysporum f. sp. raphani and Fusarium oxysporum f. sp. rapae.</title>
        <authorList>
            <person name="Asai S."/>
        </authorList>
    </citation>
    <scope>NUCLEOTIDE SEQUENCE</scope>
    <source>
        <strain evidence="1">Tf1262</strain>
    </source>
</reference>
<gene>
    <name evidence="1" type="ORF">Forpi1262_v006685</name>
</gene>
<proteinExistence type="predicted"/>
<sequence>MAENSTDWDVKAARRRLQFQDILQRLSDQFAQADEEAQRLNRRRRVMEDGSSVFLKSCFKVRWIRQWYLSKIPEEEQQLLVQQPQTAVESSSVLQSNPDWATNLQFDDEFWADLLTGFDMEAFDRSLTTVAAQ</sequence>
<protein>
    <submittedName>
        <fullName evidence="1">Uncharacterized protein</fullName>
    </submittedName>
</protein>
<comment type="caution">
    <text evidence="1">The sequence shown here is derived from an EMBL/GenBank/DDBJ whole genome shotgun (WGS) entry which is preliminary data.</text>
</comment>
<accession>A0A8J5Q2B6</accession>